<accession>A0ACB9II60</accession>
<dbReference type="EMBL" id="CM042025">
    <property type="protein sequence ID" value="KAI3807176.1"/>
    <property type="molecule type" value="Genomic_DNA"/>
</dbReference>
<comment type="caution">
    <text evidence="1">The sequence shown here is derived from an EMBL/GenBank/DDBJ whole genome shotgun (WGS) entry which is preliminary data.</text>
</comment>
<name>A0ACB9II60_9ASTR</name>
<reference evidence="2" key="1">
    <citation type="journal article" date="2022" name="Mol. Ecol. Resour.">
        <title>The genomes of chicory, endive, great burdock and yacon provide insights into Asteraceae palaeo-polyploidization history and plant inulin production.</title>
        <authorList>
            <person name="Fan W."/>
            <person name="Wang S."/>
            <person name="Wang H."/>
            <person name="Wang A."/>
            <person name="Jiang F."/>
            <person name="Liu H."/>
            <person name="Zhao H."/>
            <person name="Xu D."/>
            <person name="Zhang Y."/>
        </authorList>
    </citation>
    <scope>NUCLEOTIDE SEQUENCE [LARGE SCALE GENOMIC DNA]</scope>
    <source>
        <strain evidence="2">cv. Yunnan</strain>
    </source>
</reference>
<evidence type="ECO:0000313" key="2">
    <source>
        <dbReference type="Proteomes" id="UP001056120"/>
    </source>
</evidence>
<proteinExistence type="predicted"/>
<evidence type="ECO:0000313" key="1">
    <source>
        <dbReference type="EMBL" id="KAI3807176.1"/>
    </source>
</evidence>
<sequence>MNSISDNCSFLEELSVKRLHGIAGEHSIDPIKSCVASSSLKMISLKDLYNGQCFESLMVGSKNLKTLRLIRCFGDWDKLLQQVTNNVHGLIEIHLERVQVTDFGLAGVSDCKNLETIHLLKTPACSNLALIYVAENWLDVLSVNCRKLERLALCGSETVGDEEISCIAAKCVALRKLCIKSCPVSDHGMEALAVGCPNLVKVKKCKGVTSDGMGWLMASRGSLTVNVDATVVENQIVNAANDTRVLAVLPVGQDHPSLVLKGAHQEHDAYDVVIEIDAMGLHDEHVM</sequence>
<reference evidence="1 2" key="2">
    <citation type="journal article" date="2022" name="Mol. Ecol. Resour.">
        <title>The genomes of chicory, endive, great burdock and yacon provide insights into Asteraceae paleo-polyploidization history and plant inulin production.</title>
        <authorList>
            <person name="Fan W."/>
            <person name="Wang S."/>
            <person name="Wang H."/>
            <person name="Wang A."/>
            <person name="Jiang F."/>
            <person name="Liu H."/>
            <person name="Zhao H."/>
            <person name="Xu D."/>
            <person name="Zhang Y."/>
        </authorList>
    </citation>
    <scope>NUCLEOTIDE SEQUENCE [LARGE SCALE GENOMIC DNA]</scope>
    <source>
        <strain evidence="2">cv. Yunnan</strain>
        <tissue evidence="1">Leaves</tissue>
    </source>
</reference>
<gene>
    <name evidence="1" type="ORF">L1987_23100</name>
</gene>
<keyword evidence="2" id="KW-1185">Reference proteome</keyword>
<organism evidence="1 2">
    <name type="scientific">Smallanthus sonchifolius</name>
    <dbReference type="NCBI Taxonomy" id="185202"/>
    <lineage>
        <taxon>Eukaryota</taxon>
        <taxon>Viridiplantae</taxon>
        <taxon>Streptophyta</taxon>
        <taxon>Embryophyta</taxon>
        <taxon>Tracheophyta</taxon>
        <taxon>Spermatophyta</taxon>
        <taxon>Magnoliopsida</taxon>
        <taxon>eudicotyledons</taxon>
        <taxon>Gunneridae</taxon>
        <taxon>Pentapetalae</taxon>
        <taxon>asterids</taxon>
        <taxon>campanulids</taxon>
        <taxon>Asterales</taxon>
        <taxon>Asteraceae</taxon>
        <taxon>Asteroideae</taxon>
        <taxon>Heliantheae alliance</taxon>
        <taxon>Millerieae</taxon>
        <taxon>Smallanthus</taxon>
    </lineage>
</organism>
<dbReference type="Proteomes" id="UP001056120">
    <property type="component" value="Linkage Group LG08"/>
</dbReference>
<protein>
    <submittedName>
        <fullName evidence="1">Uncharacterized protein</fullName>
    </submittedName>
</protein>